<evidence type="ECO:0000313" key="3">
    <source>
        <dbReference type="Proteomes" id="UP000499080"/>
    </source>
</evidence>
<sequence length="88" mass="9905">MGAKKKNSEIDQDEERSSSQDCPNFKRSKPDLLGNEEEEMISEQTDTTKITSEIPDSLESPSPSVTELLQKLMINQINVLISFKVFVS</sequence>
<evidence type="ECO:0000256" key="1">
    <source>
        <dbReference type="SAM" id="MobiDB-lite"/>
    </source>
</evidence>
<evidence type="ECO:0000313" key="2">
    <source>
        <dbReference type="EMBL" id="GBN19550.1"/>
    </source>
</evidence>
<proteinExistence type="predicted"/>
<accession>A0A4Y2LZG2</accession>
<organism evidence="2 3">
    <name type="scientific">Araneus ventricosus</name>
    <name type="common">Orbweaver spider</name>
    <name type="synonym">Epeira ventricosa</name>
    <dbReference type="NCBI Taxonomy" id="182803"/>
    <lineage>
        <taxon>Eukaryota</taxon>
        <taxon>Metazoa</taxon>
        <taxon>Ecdysozoa</taxon>
        <taxon>Arthropoda</taxon>
        <taxon>Chelicerata</taxon>
        <taxon>Arachnida</taxon>
        <taxon>Araneae</taxon>
        <taxon>Araneomorphae</taxon>
        <taxon>Entelegynae</taxon>
        <taxon>Araneoidea</taxon>
        <taxon>Araneidae</taxon>
        <taxon>Araneus</taxon>
    </lineage>
</organism>
<reference evidence="2 3" key="1">
    <citation type="journal article" date="2019" name="Sci. Rep.">
        <title>Orb-weaving spider Araneus ventricosus genome elucidates the spidroin gene catalogue.</title>
        <authorList>
            <person name="Kono N."/>
            <person name="Nakamura H."/>
            <person name="Ohtoshi R."/>
            <person name="Moran D.A.P."/>
            <person name="Shinohara A."/>
            <person name="Yoshida Y."/>
            <person name="Fujiwara M."/>
            <person name="Mori M."/>
            <person name="Tomita M."/>
            <person name="Arakawa K."/>
        </authorList>
    </citation>
    <scope>NUCLEOTIDE SEQUENCE [LARGE SCALE GENOMIC DNA]</scope>
</reference>
<comment type="caution">
    <text evidence="2">The sequence shown here is derived from an EMBL/GenBank/DDBJ whole genome shotgun (WGS) entry which is preliminary data.</text>
</comment>
<dbReference type="AlphaFoldDB" id="A0A4Y2LZG2"/>
<keyword evidence="3" id="KW-1185">Reference proteome</keyword>
<dbReference type="Proteomes" id="UP000499080">
    <property type="component" value="Unassembled WGS sequence"/>
</dbReference>
<protein>
    <submittedName>
        <fullName evidence="2">Uncharacterized protein</fullName>
    </submittedName>
</protein>
<feature type="compositionally biased region" description="Polar residues" evidence="1">
    <location>
        <begin position="42"/>
        <end position="51"/>
    </location>
</feature>
<dbReference type="EMBL" id="BGPR01006504">
    <property type="protein sequence ID" value="GBN19550.1"/>
    <property type="molecule type" value="Genomic_DNA"/>
</dbReference>
<gene>
    <name evidence="2" type="ORF">AVEN_124241_1</name>
</gene>
<feature type="region of interest" description="Disordered" evidence="1">
    <location>
        <begin position="1"/>
        <end position="62"/>
    </location>
</feature>
<name>A0A4Y2LZG2_ARAVE</name>